<feature type="chain" id="PRO_5019791942" evidence="2">
    <location>
        <begin position="23"/>
        <end position="957"/>
    </location>
</feature>
<evidence type="ECO:0000256" key="2">
    <source>
        <dbReference type="SAM" id="SignalP"/>
    </source>
</evidence>
<proteinExistence type="predicted"/>
<protein>
    <submittedName>
        <fullName evidence="3">Uncharacterized protein</fullName>
    </submittedName>
</protein>
<gene>
    <name evidence="3" type="ORF">BDFB_001104</name>
</gene>
<feature type="signal peptide" evidence="2">
    <location>
        <begin position="1"/>
        <end position="22"/>
    </location>
</feature>
<dbReference type="EMBL" id="QDEB01053021">
    <property type="protein sequence ID" value="RZC37398.1"/>
    <property type="molecule type" value="Genomic_DNA"/>
</dbReference>
<feature type="region of interest" description="Disordered" evidence="1">
    <location>
        <begin position="323"/>
        <end position="435"/>
    </location>
</feature>
<feature type="compositionally biased region" description="Low complexity" evidence="1">
    <location>
        <begin position="339"/>
        <end position="422"/>
    </location>
</feature>
<comment type="caution">
    <text evidence="3">The sequence shown here is derived from an EMBL/GenBank/DDBJ whole genome shotgun (WGS) entry which is preliminary data.</text>
</comment>
<accession>A0A482VY63</accession>
<reference evidence="3 4" key="1">
    <citation type="submission" date="2017-03" db="EMBL/GenBank/DDBJ databases">
        <title>Genome of the blue death feigning beetle - Asbolus verrucosus.</title>
        <authorList>
            <person name="Rider S.D."/>
        </authorList>
    </citation>
    <scope>NUCLEOTIDE SEQUENCE [LARGE SCALE GENOMIC DNA]</scope>
    <source>
        <strain evidence="3">Butters</strain>
        <tissue evidence="3">Head and leg muscle</tissue>
    </source>
</reference>
<feature type="region of interest" description="Disordered" evidence="1">
    <location>
        <begin position="35"/>
        <end position="65"/>
    </location>
</feature>
<feature type="region of interest" description="Disordered" evidence="1">
    <location>
        <begin position="252"/>
        <end position="298"/>
    </location>
</feature>
<dbReference type="Proteomes" id="UP000292052">
    <property type="component" value="Unassembled WGS sequence"/>
</dbReference>
<dbReference type="OrthoDB" id="8197069at2759"/>
<feature type="compositionally biased region" description="Polar residues" evidence="1">
    <location>
        <begin position="47"/>
        <end position="57"/>
    </location>
</feature>
<keyword evidence="4" id="KW-1185">Reference proteome</keyword>
<feature type="compositionally biased region" description="Pro residues" evidence="1">
    <location>
        <begin position="267"/>
        <end position="287"/>
    </location>
</feature>
<dbReference type="STRING" id="1661398.A0A482VY63"/>
<dbReference type="AlphaFoldDB" id="A0A482VY63"/>
<evidence type="ECO:0000256" key="1">
    <source>
        <dbReference type="SAM" id="MobiDB-lite"/>
    </source>
</evidence>
<feature type="region of interest" description="Disordered" evidence="1">
    <location>
        <begin position="176"/>
        <end position="217"/>
    </location>
</feature>
<evidence type="ECO:0000313" key="3">
    <source>
        <dbReference type="EMBL" id="RZC37398.1"/>
    </source>
</evidence>
<evidence type="ECO:0000313" key="4">
    <source>
        <dbReference type="Proteomes" id="UP000292052"/>
    </source>
</evidence>
<organism evidence="3 4">
    <name type="scientific">Asbolus verrucosus</name>
    <name type="common">Desert ironclad beetle</name>
    <dbReference type="NCBI Taxonomy" id="1661398"/>
    <lineage>
        <taxon>Eukaryota</taxon>
        <taxon>Metazoa</taxon>
        <taxon>Ecdysozoa</taxon>
        <taxon>Arthropoda</taxon>
        <taxon>Hexapoda</taxon>
        <taxon>Insecta</taxon>
        <taxon>Pterygota</taxon>
        <taxon>Neoptera</taxon>
        <taxon>Endopterygota</taxon>
        <taxon>Coleoptera</taxon>
        <taxon>Polyphaga</taxon>
        <taxon>Cucujiformia</taxon>
        <taxon>Tenebrionidae</taxon>
        <taxon>Pimeliinae</taxon>
        <taxon>Asbolus</taxon>
    </lineage>
</organism>
<name>A0A482VY63_ASBVE</name>
<keyword evidence="2" id="KW-0732">Signal</keyword>
<sequence length="957" mass="99198">MTTIQQMFVALCFLLASQQITAVVNTSKTSNIEETAIKNSSSSSSSTNVADSVSAGTGQEAKRREAPIIAISDTYGIPLTGGGLDSYVPSGPSNPSLPIPVYGVPDAPSNNIVYPAPPPDIPPPLPAVSTSYGTSLKTYGPPQPLVNLIDNFAPPPPPPAVNYGPPIRPPKPFISTNYHVQKPPRPRPQYGPPKQIFAPKLPKPNYGPPKQQYGPPKLPPKPLFVPQKTTNFKQQSVTIVTIPNLNIGHPQADYGPPSAASVGHYGPPEPIPHGPPHPGVPAPPTPPDIKYDGWQPIPGLVSRPPSGSYVVPEAQHHGVEDLHFNADFTPPPISGGHGLSAHVSSSSLSSSSSHSISGGYSSSSHAVGSSSHGVGSSSHGVGASSHGLGSSSHGSSSHGIGSFSHGVSSSSHGIRSSFGSSVKSHHSSHNFHGSHGLSISSSGIGLIPPSGLYGTPPSGHYGTPLLSKPNAQYGAPLNALKINPPKHPVIFREPVPAGLIESIGQHTAHKDAHGIIESSHSNTYTGPTYIPPPIPDITKPVKEEEPLAPSHLYSLPNPVPSISFQSVSHGSSSEGLGSFGLNSNHFGGSHSHSQTLTSYTAPLGSVDGSYSLPLHSGHGYSIALDNAQSGGLTVGIDNSHPPLTIDLTSSTSNRGPAIAQLPPAYGYQNLQHDCSLHKSQPLPSLSYGVPSANSYTASLSSLTTNIGGAYQGVSPSLTYGTPDLHTAHSEKISAGASANAIETESQGKNYGKSLAASFGPESELIKSQSIDINNIPVQGSLGSYTLQIQPADGLGGSRPSPEEVPHAQVLNDGLLQSIVAAIENSNQKGATILGQPLLHLQPSYEPQVPPSAADVEDAEGQHSVTNEVVVSPPVTEATASASTATLATQEAESDEDAPLRLIENNEIALYFSNNLRNSTGEVGAVRNGQQYGSYVSFKRPSASFAYGNSPTDKRAED</sequence>